<dbReference type="InterPro" id="IPR023088">
    <property type="entry name" value="PDEase"/>
</dbReference>
<dbReference type="EC" id="3.1.4.-" evidence="7"/>
<feature type="chain" id="PRO_5027745828" description="Phosphodiesterase" evidence="8">
    <location>
        <begin position="26"/>
        <end position="959"/>
    </location>
</feature>
<feature type="binding site" evidence="6">
    <location>
        <position position="718"/>
    </location>
    <ligand>
        <name>Zn(2+)</name>
        <dbReference type="ChEBI" id="CHEBI:29105"/>
        <label>1</label>
    </ligand>
</feature>
<feature type="binding site" evidence="5">
    <location>
        <begin position="677"/>
        <end position="681"/>
    </location>
    <ligand>
        <name>AMP</name>
        <dbReference type="ChEBI" id="CHEBI:456215"/>
    </ligand>
</feature>
<dbReference type="SUPFAM" id="SSF55781">
    <property type="entry name" value="GAF domain-like"/>
    <property type="match status" value="3"/>
</dbReference>
<dbReference type="SMART" id="SM00065">
    <property type="entry name" value="GAF"/>
    <property type="match status" value="2"/>
</dbReference>
<dbReference type="InterPro" id="IPR002073">
    <property type="entry name" value="PDEase_catalytic_dom"/>
</dbReference>
<dbReference type="FunFam" id="1.10.1300.10:FF:000009">
    <property type="entry name" value="Phosphodiesterase"/>
    <property type="match status" value="1"/>
</dbReference>
<evidence type="ECO:0000256" key="2">
    <source>
        <dbReference type="ARBA" id="ARBA00022723"/>
    </source>
</evidence>
<dbReference type="SUPFAM" id="SSF109604">
    <property type="entry name" value="HD-domain/PDEase-like"/>
    <property type="match status" value="1"/>
</dbReference>
<dbReference type="GO" id="GO:0007165">
    <property type="term" value="P:signal transduction"/>
    <property type="evidence" value="ECO:0007669"/>
    <property type="project" value="InterPro"/>
</dbReference>
<dbReference type="AlphaFoldDB" id="A0A6P4YT02"/>
<evidence type="ECO:0000256" key="3">
    <source>
        <dbReference type="ARBA" id="ARBA00022801"/>
    </source>
</evidence>
<evidence type="ECO:0000259" key="9">
    <source>
        <dbReference type="PROSITE" id="PS51845"/>
    </source>
</evidence>
<feature type="signal peptide" evidence="8">
    <location>
        <begin position="1"/>
        <end position="25"/>
    </location>
</feature>
<proteinExistence type="inferred from homology"/>
<dbReference type="OrthoDB" id="295473at2759"/>
<organism evidence="10 11">
    <name type="scientific">Branchiostoma belcheri</name>
    <name type="common">Amphioxus</name>
    <dbReference type="NCBI Taxonomy" id="7741"/>
    <lineage>
        <taxon>Eukaryota</taxon>
        <taxon>Metazoa</taxon>
        <taxon>Chordata</taxon>
        <taxon>Cephalochordata</taxon>
        <taxon>Leptocardii</taxon>
        <taxon>Amphioxiformes</taxon>
        <taxon>Branchiostomatidae</taxon>
        <taxon>Branchiostoma</taxon>
    </lineage>
</organism>
<feature type="binding site" evidence="6">
    <location>
        <position position="829"/>
    </location>
    <ligand>
        <name>Zn(2+)</name>
        <dbReference type="ChEBI" id="CHEBI:29105"/>
        <label>1</label>
    </ligand>
</feature>
<dbReference type="PANTHER" id="PTHR11347">
    <property type="entry name" value="CYCLIC NUCLEOTIDE PHOSPHODIESTERASE"/>
    <property type="match status" value="1"/>
</dbReference>
<dbReference type="PROSITE" id="PS00126">
    <property type="entry name" value="PDEASE_I_1"/>
    <property type="match status" value="1"/>
</dbReference>
<dbReference type="RefSeq" id="XP_019621737.1">
    <property type="nucleotide sequence ID" value="XM_019766178.1"/>
</dbReference>
<dbReference type="Gene3D" id="3.30.450.40">
    <property type="match status" value="2"/>
</dbReference>
<dbReference type="InterPro" id="IPR023174">
    <property type="entry name" value="PDEase_CS"/>
</dbReference>
<reference evidence="11" key="1">
    <citation type="submission" date="2025-08" db="UniProtKB">
        <authorList>
            <consortium name="RefSeq"/>
        </authorList>
    </citation>
    <scope>IDENTIFICATION</scope>
    <source>
        <tissue evidence="11">Gonad</tissue>
    </source>
</reference>
<dbReference type="GeneID" id="109467990"/>
<dbReference type="InterPro" id="IPR029016">
    <property type="entry name" value="GAF-like_dom_sf"/>
</dbReference>
<keyword evidence="1" id="KW-0140">cGMP</keyword>
<evidence type="ECO:0000256" key="1">
    <source>
        <dbReference type="ARBA" id="ARBA00022535"/>
    </source>
</evidence>
<dbReference type="PROSITE" id="PS51845">
    <property type="entry name" value="PDEASE_I_2"/>
    <property type="match status" value="1"/>
</dbReference>
<dbReference type="Gene3D" id="1.10.1300.10">
    <property type="entry name" value="3'5'-cyclic nucleotide phosphodiesterase, catalytic domain"/>
    <property type="match status" value="1"/>
</dbReference>
<keyword evidence="3 7" id="KW-0378">Hydrolase</keyword>
<dbReference type="Proteomes" id="UP000515135">
    <property type="component" value="Unplaced"/>
</dbReference>
<evidence type="ECO:0000256" key="5">
    <source>
        <dbReference type="PIRSR" id="PIRSR623088-2"/>
    </source>
</evidence>
<dbReference type="Pfam" id="PF00233">
    <property type="entry name" value="PDEase_I"/>
    <property type="match status" value="1"/>
</dbReference>
<feature type="binding site" evidence="6">
    <location>
        <position position="717"/>
    </location>
    <ligand>
        <name>Zn(2+)</name>
        <dbReference type="ChEBI" id="CHEBI:29105"/>
        <label>1</label>
    </ligand>
</feature>
<evidence type="ECO:0000256" key="6">
    <source>
        <dbReference type="PIRSR" id="PIRSR623088-3"/>
    </source>
</evidence>
<dbReference type="GO" id="GO:0004114">
    <property type="term" value="F:3',5'-cyclic-nucleotide phosphodiesterase activity"/>
    <property type="evidence" value="ECO:0007669"/>
    <property type="project" value="InterPro"/>
</dbReference>
<dbReference type="InterPro" id="IPR003607">
    <property type="entry name" value="HD/PDEase_dom"/>
</dbReference>
<keyword evidence="10" id="KW-1185">Reference proteome</keyword>
<feature type="domain" description="PDEase" evidence="9">
    <location>
        <begin position="599"/>
        <end position="923"/>
    </location>
</feature>
<dbReference type="PRINTS" id="PR00387">
    <property type="entry name" value="PDIESTERASE1"/>
</dbReference>
<dbReference type="CDD" id="cd00077">
    <property type="entry name" value="HDc"/>
    <property type="match status" value="1"/>
</dbReference>
<evidence type="ECO:0000256" key="8">
    <source>
        <dbReference type="SAM" id="SignalP"/>
    </source>
</evidence>
<gene>
    <name evidence="11" type="primary">LOC109467990</name>
</gene>
<name>A0A6P4YT02_BRABE</name>
<sequence>MATVAVQRLLGALRGLAGWWWGGEARETVDFHTLQDALLQLSGVIDLDGLRRAVEDAIGTIIPNVHSKAVYLLDLDSRQLRCHGNTLPVLPAEGIIQEAVSEQQCVTRPSPPAEDPVCRILQLRQGEQDRTVICFPVLDREGSDLLAILLISCSRPAQLHYDNLSLLGKHIATCYSRLKQVQIQSGGAMSHTPARRQDSGTIDTQAILQLCADLYDQDAPALQLKVIRYLQKVTRAECCLLLLVADDTAEFFCQVIGEHVLEEELRFPIDQSCLGHVVSSKKPVTLEDLDSKGKEELQSLVQHVQLGEIRSMLCIPVESKAAGNIVALACVFNKRDRLKFSSGDASQILTCFTYTSTVLTSTLAVQKERKLKLETQSMLQIAKNLFTHLDDVSVLLREIMQEARNLTHAERCSLFLVDKGRRELVAKVFDGVVADESELEKLRQELGPNHRRLSDVRVMNMNELRIPIDQGIAGHVATTGEILNIKDAYSHPLFYSGVDHSTGFRTRNILCFPIKNEGHDSEVIGSFLMGDNEEIVGVAELCNKINGPCFSTYDEELAQAFSIYCGISLVHSLLYKKVADAQHRSKLSNELMMYHMKVNEDETARLIVDKIPAITSIHPDVFVFSFTPRVIYDDQTTLCCLAMFEDMGMINRWRIQKETLVKFVLMVKKGYRDPPYHNWYHAFSVSHFCYLLYKNLRIDQLLTDVELFALFVACLCHDLDHRGTNNAFQVSSKSVLAALYSSEGSVLERHHFAQAMCILNTEGCNIFENLNKRDYEQALDLLQEIILATDLAHHLSAVKDLEAMAKEGYDKSNPRCHTLLTCLLMTSCDLSDQTKGWGTTKKIAELIYQEFFRQGDLEKSMGYRPHEMMDREKAFIPDLQISFLENIAMPLYRILGDLLPGSECVFQAVKANRDTWMQVRETAKRKPITHGNSFDFFKMLDEDDDNSLVNNGEGGKANH</sequence>
<dbReference type="InterPro" id="IPR036971">
    <property type="entry name" value="PDEase_catalytic_dom_sf"/>
</dbReference>
<dbReference type="InterPro" id="IPR003018">
    <property type="entry name" value="GAF"/>
</dbReference>
<feature type="binding site" evidence="5">
    <location>
        <position position="880"/>
    </location>
    <ligand>
        <name>AMP</name>
        <dbReference type="ChEBI" id="CHEBI:456215"/>
    </ligand>
</feature>
<accession>A0A6P4YT02</accession>
<feature type="binding site" evidence="6">
    <location>
        <position position="681"/>
    </location>
    <ligand>
        <name>Zn(2+)</name>
        <dbReference type="ChEBI" id="CHEBI:29105"/>
        <label>1</label>
    </ligand>
</feature>
<feature type="binding site" evidence="6">
    <location>
        <position position="718"/>
    </location>
    <ligand>
        <name>Zn(2+)</name>
        <dbReference type="ChEBI" id="CHEBI:29105"/>
        <label>2</label>
    </ligand>
</feature>
<dbReference type="FunFam" id="3.30.450.40:FF:000007">
    <property type="entry name" value="Phosphodiesterase"/>
    <property type="match status" value="1"/>
</dbReference>
<dbReference type="Pfam" id="PF01590">
    <property type="entry name" value="GAF"/>
    <property type="match status" value="2"/>
</dbReference>
<evidence type="ECO:0000313" key="11">
    <source>
        <dbReference type="RefSeq" id="XP_019621737.1"/>
    </source>
</evidence>
<dbReference type="GO" id="GO:0046872">
    <property type="term" value="F:metal ion binding"/>
    <property type="evidence" value="ECO:0007669"/>
    <property type="project" value="UniProtKB-KW"/>
</dbReference>
<comment type="cofactor">
    <cofactor evidence="7">
        <name>a divalent metal cation</name>
        <dbReference type="ChEBI" id="CHEBI:60240"/>
    </cofactor>
    <text evidence="7">Binds 2 divalent metal cations per subunit. Site 1 may preferentially bind zinc ions, while site 2 has a preference for magnesium and/or manganese ions.</text>
</comment>
<keyword evidence="2 6" id="KW-0479">Metal-binding</keyword>
<evidence type="ECO:0000313" key="10">
    <source>
        <dbReference type="Proteomes" id="UP000515135"/>
    </source>
</evidence>
<protein>
    <recommendedName>
        <fullName evidence="7">Phosphodiesterase</fullName>
        <ecNumber evidence="7">3.1.4.-</ecNumber>
    </recommendedName>
</protein>
<feature type="binding site" evidence="5">
    <location>
        <position position="718"/>
    </location>
    <ligand>
        <name>AMP</name>
        <dbReference type="ChEBI" id="CHEBI:456215"/>
    </ligand>
</feature>
<comment type="similarity">
    <text evidence="7">Belongs to the cyclic nucleotide phosphodiesterase family.</text>
</comment>
<evidence type="ECO:0000256" key="7">
    <source>
        <dbReference type="RuleBase" id="RU363067"/>
    </source>
</evidence>
<dbReference type="KEGG" id="bbel:109467990"/>
<dbReference type="SMART" id="SM00471">
    <property type="entry name" value="HDc"/>
    <property type="match status" value="1"/>
</dbReference>
<keyword evidence="8" id="KW-0732">Signal</keyword>
<feature type="active site" description="Proton donor" evidence="4">
    <location>
        <position position="677"/>
    </location>
</feature>
<evidence type="ECO:0000256" key="4">
    <source>
        <dbReference type="PIRSR" id="PIRSR623088-1"/>
    </source>
</evidence>
<feature type="binding site" evidence="5">
    <location>
        <position position="829"/>
    </location>
    <ligand>
        <name>AMP</name>
        <dbReference type="ChEBI" id="CHEBI:456215"/>
    </ligand>
</feature>